<dbReference type="AlphaFoldDB" id="A0A9P8TDX4"/>
<proteinExistence type="predicted"/>
<gene>
    <name evidence="1" type="ORF">WICMUC_002999</name>
</gene>
<name>A0A9P8TDX4_9ASCO</name>
<reference evidence="1" key="1">
    <citation type="journal article" date="2021" name="Open Biol.">
        <title>Shared evolutionary footprints suggest mitochondrial oxidative damage underlies multiple complex I losses in fungi.</title>
        <authorList>
            <person name="Schikora-Tamarit M.A."/>
            <person name="Marcet-Houben M."/>
            <person name="Nosek J."/>
            <person name="Gabaldon T."/>
        </authorList>
    </citation>
    <scope>NUCLEOTIDE SEQUENCE</scope>
    <source>
        <strain evidence="1">CBS6341</strain>
    </source>
</reference>
<dbReference type="OrthoDB" id="3993898at2759"/>
<organism evidence="1 2">
    <name type="scientific">Wickerhamomyces mucosus</name>
    <dbReference type="NCBI Taxonomy" id="1378264"/>
    <lineage>
        <taxon>Eukaryota</taxon>
        <taxon>Fungi</taxon>
        <taxon>Dikarya</taxon>
        <taxon>Ascomycota</taxon>
        <taxon>Saccharomycotina</taxon>
        <taxon>Saccharomycetes</taxon>
        <taxon>Phaffomycetales</taxon>
        <taxon>Wickerhamomycetaceae</taxon>
        <taxon>Wickerhamomyces</taxon>
    </lineage>
</organism>
<evidence type="ECO:0008006" key="3">
    <source>
        <dbReference type="Google" id="ProtNLM"/>
    </source>
</evidence>
<sequence>MGTVLEFNAGSCKNIDQSRFEILTTLCYQDIIDRHLRIVFKPMEEINLIEICMINVIKDASWLQKGVRRPISLGLYTNLFDPAGNPTKYDSKELKNLNKKLKRIERFLIENVEIELSKVEEELKNQIKREFEHRNINERTLDLIKYQFLSSVFALGFMQIVLFFQLKSLARF</sequence>
<dbReference type="Proteomes" id="UP000769528">
    <property type="component" value="Unassembled WGS sequence"/>
</dbReference>
<evidence type="ECO:0000313" key="1">
    <source>
        <dbReference type="EMBL" id="KAH3674796.1"/>
    </source>
</evidence>
<protein>
    <recommendedName>
        <fullName evidence="3">GOLD domain-containing protein</fullName>
    </recommendedName>
</protein>
<dbReference type="EMBL" id="JAEUBF010000796">
    <property type="protein sequence ID" value="KAH3674796.1"/>
    <property type="molecule type" value="Genomic_DNA"/>
</dbReference>
<accession>A0A9P8TDX4</accession>
<comment type="caution">
    <text evidence="1">The sequence shown here is derived from an EMBL/GenBank/DDBJ whole genome shotgun (WGS) entry which is preliminary data.</text>
</comment>
<keyword evidence="2" id="KW-1185">Reference proteome</keyword>
<reference evidence="1" key="2">
    <citation type="submission" date="2021-01" db="EMBL/GenBank/DDBJ databases">
        <authorList>
            <person name="Schikora-Tamarit M.A."/>
        </authorList>
    </citation>
    <scope>NUCLEOTIDE SEQUENCE</scope>
    <source>
        <strain evidence="1">CBS6341</strain>
    </source>
</reference>
<evidence type="ECO:0000313" key="2">
    <source>
        <dbReference type="Proteomes" id="UP000769528"/>
    </source>
</evidence>